<evidence type="ECO:0000313" key="1">
    <source>
        <dbReference type="EMBL" id="MCX8997063.1"/>
    </source>
</evidence>
<protein>
    <submittedName>
        <fullName evidence="1">Single-stranded DNA-binding protein</fullName>
    </submittedName>
</protein>
<accession>A0AAE3MXY3</accession>
<dbReference type="InterPro" id="IPR010813">
    <property type="entry name" value="DUF1413"/>
</dbReference>
<proteinExistence type="predicted"/>
<dbReference type="GO" id="GO:0003677">
    <property type="term" value="F:DNA binding"/>
    <property type="evidence" value="ECO:0007669"/>
    <property type="project" value="UniProtKB-KW"/>
</dbReference>
<sequence>MQPERLKALEKAISALAPGEFHFPEIYGPDWNELYVGDKVKLGREFMTLVRKGYFAQVTDTGKKKAGGRVYLKAR</sequence>
<keyword evidence="1" id="KW-0238">DNA-binding</keyword>
<dbReference type="Proteomes" id="UP001208771">
    <property type="component" value="Unassembled WGS sequence"/>
</dbReference>
<dbReference type="EMBL" id="JANFPI010000002">
    <property type="protein sequence ID" value="MCX8997063.1"/>
    <property type="molecule type" value="Genomic_DNA"/>
</dbReference>
<comment type="caution">
    <text evidence="1">The sequence shown here is derived from an EMBL/GenBank/DDBJ whole genome shotgun (WGS) entry which is preliminary data.</text>
</comment>
<name>A0AAE3MXY3_9HYPH</name>
<dbReference type="AlphaFoldDB" id="A0AAE3MXY3"/>
<reference evidence="1" key="1">
    <citation type="submission" date="2022-07" db="EMBL/GenBank/DDBJ databases">
        <title>Ectorhizobium quercum gen.nov., sp. nov.</title>
        <authorList>
            <person name="Ma T."/>
            <person name="Li Y."/>
        </authorList>
    </citation>
    <scope>NUCLEOTIDE SEQUENCE</scope>
    <source>
        <strain evidence="1">BDR2-2</strain>
    </source>
</reference>
<gene>
    <name evidence="1" type="ORF">NOF55_08075</name>
</gene>
<evidence type="ECO:0000313" key="2">
    <source>
        <dbReference type="Proteomes" id="UP001208771"/>
    </source>
</evidence>
<keyword evidence="2" id="KW-1185">Reference proteome</keyword>
<organism evidence="1 2">
    <name type="scientific">Ectorhizobium quercum</name>
    <dbReference type="NCBI Taxonomy" id="2965071"/>
    <lineage>
        <taxon>Bacteria</taxon>
        <taxon>Pseudomonadati</taxon>
        <taxon>Pseudomonadota</taxon>
        <taxon>Alphaproteobacteria</taxon>
        <taxon>Hyphomicrobiales</taxon>
        <taxon>Rhizobiaceae</taxon>
        <taxon>Ectorhizobium</taxon>
    </lineage>
</organism>
<dbReference type="Pfam" id="PF07205">
    <property type="entry name" value="DUF1413"/>
    <property type="match status" value="1"/>
</dbReference>